<gene>
    <name evidence="3" type="ORF">AMON00008_LOCUS22467</name>
</gene>
<sequence length="350" mass="39148">MAQDPRARAAQSDPSLEHPAAAGSKTVITHNDGYISGIKIYDIGILEDPVPGEKRGRGKQHLTSSYWIYDMGVFINRNFPQMQAMMRYAHERAAKFPGFDFRYFINVSNALFLKAEGEGLRTKDGRDFFLMACWLAMAAAEVDGFLHAKYSTDERAAQREAFYKKYLDPSVVWIPDEEDDTEFEALLGKFAVESCRIDMIPTVALERLGIHNELCALKFKDPTGWMRGGFDVSTRVDSMKRHFEAIHAKNTTEDHLAHLIWGFMAVTHVVAVFPKRNDLIDFESIRRSNLRAADTSTRALVGDGGFRAAGIRQSARRVPSDSGEEATTTPSSERGDSLVEAADSELVMPL</sequence>
<accession>A0A7S4QLT1</accession>
<feature type="region of interest" description="Disordered" evidence="1">
    <location>
        <begin position="1"/>
        <end position="22"/>
    </location>
</feature>
<dbReference type="EMBL" id="HBNR01032745">
    <property type="protein sequence ID" value="CAE4587497.1"/>
    <property type="molecule type" value="Transcribed_RNA"/>
</dbReference>
<dbReference type="InterPro" id="IPR044038">
    <property type="entry name" value="dATP/dGTP_diPOhydrolase_N"/>
</dbReference>
<organism evidence="3">
    <name type="scientific">Alexandrium monilatum</name>
    <dbReference type="NCBI Taxonomy" id="311494"/>
    <lineage>
        <taxon>Eukaryota</taxon>
        <taxon>Sar</taxon>
        <taxon>Alveolata</taxon>
        <taxon>Dinophyceae</taxon>
        <taxon>Gonyaulacales</taxon>
        <taxon>Pyrocystaceae</taxon>
        <taxon>Alexandrium</taxon>
    </lineage>
</organism>
<dbReference type="AlphaFoldDB" id="A0A7S4QLT1"/>
<reference evidence="3" key="1">
    <citation type="submission" date="2021-01" db="EMBL/GenBank/DDBJ databases">
        <authorList>
            <person name="Corre E."/>
            <person name="Pelletier E."/>
            <person name="Niang G."/>
            <person name="Scheremetjew M."/>
            <person name="Finn R."/>
            <person name="Kale V."/>
            <person name="Holt S."/>
            <person name="Cochrane G."/>
            <person name="Meng A."/>
            <person name="Brown T."/>
            <person name="Cohen L."/>
        </authorList>
    </citation>
    <scope>NUCLEOTIDE SEQUENCE</scope>
    <source>
        <strain evidence="3">CCMP3105</strain>
    </source>
</reference>
<evidence type="ECO:0000256" key="1">
    <source>
        <dbReference type="SAM" id="MobiDB-lite"/>
    </source>
</evidence>
<feature type="domain" description="dATP/dGTP diphosphohydrolase N-terminal" evidence="2">
    <location>
        <begin position="191"/>
        <end position="270"/>
    </location>
</feature>
<feature type="region of interest" description="Disordered" evidence="1">
    <location>
        <begin position="312"/>
        <end position="343"/>
    </location>
</feature>
<evidence type="ECO:0000313" key="3">
    <source>
        <dbReference type="EMBL" id="CAE4587497.1"/>
    </source>
</evidence>
<dbReference type="Pfam" id="PF18909">
    <property type="entry name" value="dGTP_diPhyd_N"/>
    <property type="match status" value="1"/>
</dbReference>
<evidence type="ECO:0000259" key="2">
    <source>
        <dbReference type="Pfam" id="PF18909"/>
    </source>
</evidence>
<proteinExistence type="predicted"/>
<name>A0A7S4QLT1_9DINO</name>
<protein>
    <recommendedName>
        <fullName evidence="2">dATP/dGTP diphosphohydrolase N-terminal domain-containing protein</fullName>
    </recommendedName>
</protein>